<dbReference type="Proteomes" id="UP000266091">
    <property type="component" value="Unassembled WGS sequence"/>
</dbReference>
<comment type="caution">
    <text evidence="2">The sequence shown here is derived from an EMBL/GenBank/DDBJ whole genome shotgun (WGS) entry which is preliminary data.</text>
</comment>
<proteinExistence type="predicted"/>
<evidence type="ECO:0000313" key="3">
    <source>
        <dbReference type="Proteomes" id="UP000266091"/>
    </source>
</evidence>
<protein>
    <submittedName>
        <fullName evidence="2">Uncharacterized protein</fullName>
    </submittedName>
</protein>
<evidence type="ECO:0000256" key="1">
    <source>
        <dbReference type="SAM" id="MobiDB-lite"/>
    </source>
</evidence>
<gene>
    <name evidence="2" type="ORF">MESMUL_10730</name>
</gene>
<feature type="compositionally biased region" description="Basic and acidic residues" evidence="1">
    <location>
        <begin position="33"/>
        <end position="50"/>
    </location>
</feature>
<feature type="region of interest" description="Disordered" evidence="1">
    <location>
        <begin position="29"/>
        <end position="50"/>
    </location>
</feature>
<dbReference type="EMBL" id="BGZJ01000001">
    <property type="protein sequence ID" value="GBO93719.1"/>
    <property type="molecule type" value="Genomic_DNA"/>
</dbReference>
<dbReference type="AlphaFoldDB" id="A0A388SE30"/>
<sequence>MNARLLLWNGAESFLSFFPGLLRGVSPLESDAPDSRSRGEMTDLHHSSEVSEIKSYHMECY</sequence>
<organism evidence="2 3">
    <name type="scientific">Mesosutterella multiformis</name>
    <dbReference type="NCBI Taxonomy" id="2259133"/>
    <lineage>
        <taxon>Bacteria</taxon>
        <taxon>Pseudomonadati</taxon>
        <taxon>Pseudomonadota</taxon>
        <taxon>Betaproteobacteria</taxon>
        <taxon>Burkholderiales</taxon>
        <taxon>Sutterellaceae</taxon>
        <taxon>Mesosutterella</taxon>
    </lineage>
</organism>
<accession>A0A388SE30</accession>
<name>A0A388SE30_9BURK</name>
<evidence type="ECO:0000313" key="2">
    <source>
        <dbReference type="EMBL" id="GBO93719.1"/>
    </source>
</evidence>
<keyword evidence="3" id="KW-1185">Reference proteome</keyword>
<reference evidence="2 3" key="1">
    <citation type="journal article" date="2018" name="Int. J. Syst. Evol. Microbiol.">
        <title>Mesosutterella multiformis gen. nov., sp. nov., a member of the family Sutterellaceae and Sutterella megalosphaeroides sp. nov., isolated from human faeces.</title>
        <authorList>
            <person name="Sakamoto M."/>
            <person name="Ikeyama N."/>
            <person name="Kunihiro T."/>
            <person name="Iino T."/>
            <person name="Yuki M."/>
            <person name="Ohkuma M."/>
        </authorList>
    </citation>
    <scope>NUCLEOTIDE SEQUENCE [LARGE SCALE GENOMIC DNA]</scope>
    <source>
        <strain evidence="2 3">4NBBH2</strain>
    </source>
</reference>